<dbReference type="UniPathway" id="UPA00049">
    <property type="reaction ID" value="UER00059"/>
</dbReference>
<evidence type="ECO:0000259" key="16">
    <source>
        <dbReference type="Pfam" id="PF02775"/>
    </source>
</evidence>
<dbReference type="EC" id="2.2.1.6" evidence="4 14"/>
<evidence type="ECO:0000313" key="18">
    <source>
        <dbReference type="EMBL" id="QQO10532.1"/>
    </source>
</evidence>
<organism evidence="18 19">
    <name type="scientific">Breznakiella homolactica</name>
    <dbReference type="NCBI Taxonomy" id="2798577"/>
    <lineage>
        <taxon>Bacteria</taxon>
        <taxon>Pseudomonadati</taxon>
        <taxon>Spirochaetota</taxon>
        <taxon>Spirochaetia</taxon>
        <taxon>Spirochaetales</taxon>
        <taxon>Breznakiellaceae</taxon>
        <taxon>Breznakiella</taxon>
    </lineage>
</organism>
<dbReference type="FunFam" id="3.40.50.1220:FF:000008">
    <property type="entry name" value="Acetolactate synthase"/>
    <property type="match status" value="1"/>
</dbReference>
<evidence type="ECO:0000259" key="17">
    <source>
        <dbReference type="Pfam" id="PF02776"/>
    </source>
</evidence>
<keyword evidence="9" id="KW-0274">FAD</keyword>
<feature type="domain" description="Thiamine pyrophosphate enzyme TPP-binding" evidence="16">
    <location>
        <begin position="380"/>
        <end position="527"/>
    </location>
</feature>
<dbReference type="Pfam" id="PF02775">
    <property type="entry name" value="TPP_enzyme_C"/>
    <property type="match status" value="1"/>
</dbReference>
<dbReference type="SUPFAM" id="SSF52467">
    <property type="entry name" value="DHS-like NAD/FAD-binding domain"/>
    <property type="match status" value="1"/>
</dbReference>
<protein>
    <recommendedName>
        <fullName evidence="4 14">Acetolactate synthase</fullName>
        <ecNumber evidence="4 14">2.2.1.6</ecNumber>
    </recommendedName>
</protein>
<dbReference type="GO" id="GO:0005948">
    <property type="term" value="C:acetolactate synthase complex"/>
    <property type="evidence" value="ECO:0007669"/>
    <property type="project" value="TreeGrafter"/>
</dbReference>
<dbReference type="GO" id="GO:0009099">
    <property type="term" value="P:L-valine biosynthetic process"/>
    <property type="evidence" value="ECO:0007669"/>
    <property type="project" value="UniProtKB-UniPathway"/>
</dbReference>
<name>A0A7T8BBG1_9SPIR</name>
<evidence type="ECO:0000256" key="7">
    <source>
        <dbReference type="ARBA" id="ARBA00022679"/>
    </source>
</evidence>
<keyword evidence="6" id="KW-0285">Flavoprotein</keyword>
<dbReference type="Proteomes" id="UP000595917">
    <property type="component" value="Chromosome"/>
</dbReference>
<reference evidence="18" key="1">
    <citation type="submission" date="2021-01" db="EMBL/GenBank/DDBJ databases">
        <title>Description of Breznakiella homolactica.</title>
        <authorList>
            <person name="Song Y."/>
            <person name="Brune A."/>
        </authorList>
    </citation>
    <scope>NUCLEOTIDE SEQUENCE</scope>
    <source>
        <strain evidence="18">RmG30</strain>
    </source>
</reference>
<dbReference type="InterPro" id="IPR045229">
    <property type="entry name" value="TPP_enz"/>
</dbReference>
<evidence type="ECO:0000313" key="19">
    <source>
        <dbReference type="Proteomes" id="UP000595917"/>
    </source>
</evidence>
<dbReference type="InterPro" id="IPR000399">
    <property type="entry name" value="TPP-bd_CS"/>
</dbReference>
<dbReference type="GO" id="GO:0030976">
    <property type="term" value="F:thiamine pyrophosphate binding"/>
    <property type="evidence" value="ECO:0007669"/>
    <property type="project" value="UniProtKB-UniRule"/>
</dbReference>
<dbReference type="InterPro" id="IPR029061">
    <property type="entry name" value="THDP-binding"/>
</dbReference>
<dbReference type="Gene3D" id="3.40.50.1220">
    <property type="entry name" value="TPP-binding domain"/>
    <property type="match status" value="1"/>
</dbReference>
<dbReference type="InterPro" id="IPR012001">
    <property type="entry name" value="Thiamin_PyroP_enz_TPP-bd_dom"/>
</dbReference>
<evidence type="ECO:0000256" key="5">
    <source>
        <dbReference type="ARBA" id="ARBA00022605"/>
    </source>
</evidence>
<evidence type="ECO:0000259" key="15">
    <source>
        <dbReference type="Pfam" id="PF00205"/>
    </source>
</evidence>
<sequence length="569" mass="59836">MTLNGAEIITGILEREGITIVSGIPGGSNLPLYDALGKSTIRHILARHEQAAGFIAQGIARSTGEVGVCFATSGPGVTNLLTAIADAKLDSIPIVAITGQVTRALLGTDAFQEIDTFGLSLPISKHSAMVYSAEELLTELPRAFRIARSGRPGPVIIDVPKDVQTELCSFEHWPAARESDPLPVPDAAALDTMAAMIDFAARPLIYAGAGCAASRESAAALRGFSEKFSIPLVHTFLALGAPDPGNGFNLGMLGMHGTRAANTAVSECDLLIAAGARFDDRATGTLGSFAPEARIIHIDIDGAEISKLRRPEVSLVSDAGTAFTELSRRCASAERPHWEERVRTLKSLEPDPAAIPAEHPVSFLAAVSGILEPGTIVATDVGQHQMWAAQAITVEEPRTFLSSGGLGTMGFGLPAAIGAALANPDKRVVSISGDGSLLMNIQEFATLAETKVNVKIIIMDNGQLGLVRQQQELFYNKHFVASDFEVRPDFCLIAAGFGLPSLDLRKCGDPMADLKTFLAAEGPGIVRVPVDGSANVYPMVPPGAPNHEAVGTYGQRRIPKTAAEQEASA</sequence>
<evidence type="ECO:0000256" key="12">
    <source>
        <dbReference type="ARBA" id="ARBA00023304"/>
    </source>
</evidence>
<comment type="pathway">
    <text evidence="1 14">Amino-acid biosynthesis; L-isoleucine biosynthesis; L-isoleucine from 2-oxobutanoate: step 1/4.</text>
</comment>
<dbReference type="GO" id="GO:0050660">
    <property type="term" value="F:flavin adenine dinucleotide binding"/>
    <property type="evidence" value="ECO:0007669"/>
    <property type="project" value="InterPro"/>
</dbReference>
<dbReference type="PANTHER" id="PTHR18968">
    <property type="entry name" value="THIAMINE PYROPHOSPHATE ENZYMES"/>
    <property type="match status" value="1"/>
</dbReference>
<dbReference type="InterPro" id="IPR029035">
    <property type="entry name" value="DHS-like_NAD/FAD-binding_dom"/>
</dbReference>
<dbReference type="FunFam" id="3.40.50.970:FF:000016">
    <property type="entry name" value="Acetolactate synthase"/>
    <property type="match status" value="1"/>
</dbReference>
<comment type="cofactor">
    <cofactor evidence="14">
        <name>Mg(2+)</name>
        <dbReference type="ChEBI" id="CHEBI:18420"/>
    </cofactor>
    <text evidence="14">Binds 1 Mg(2+) ion per subunit.</text>
</comment>
<dbReference type="Gene3D" id="3.40.50.970">
    <property type="match status" value="2"/>
</dbReference>
<gene>
    <name evidence="18" type="primary">ilvB</name>
    <name evidence="18" type="ORF">JFL75_06350</name>
</gene>
<dbReference type="AlphaFoldDB" id="A0A7T8BBG1"/>
<dbReference type="InterPro" id="IPR012000">
    <property type="entry name" value="Thiamin_PyroP_enz_cen_dom"/>
</dbReference>
<evidence type="ECO:0000256" key="10">
    <source>
        <dbReference type="ARBA" id="ARBA00022842"/>
    </source>
</evidence>
<keyword evidence="11 14" id="KW-0786">Thiamine pyrophosphate</keyword>
<dbReference type="GO" id="GO:0000287">
    <property type="term" value="F:magnesium ion binding"/>
    <property type="evidence" value="ECO:0007669"/>
    <property type="project" value="UniProtKB-UniRule"/>
</dbReference>
<dbReference type="GO" id="GO:0003984">
    <property type="term" value="F:acetolactate synthase activity"/>
    <property type="evidence" value="ECO:0007669"/>
    <property type="project" value="UniProtKB-EC"/>
</dbReference>
<comment type="catalytic activity">
    <reaction evidence="13 14">
        <text>2 pyruvate + H(+) = (2S)-2-acetolactate + CO2</text>
        <dbReference type="Rhea" id="RHEA:25249"/>
        <dbReference type="ChEBI" id="CHEBI:15361"/>
        <dbReference type="ChEBI" id="CHEBI:15378"/>
        <dbReference type="ChEBI" id="CHEBI:16526"/>
        <dbReference type="ChEBI" id="CHEBI:58476"/>
        <dbReference type="EC" id="2.2.1.6"/>
    </reaction>
</comment>
<keyword evidence="7 14" id="KW-0808">Transferase</keyword>
<evidence type="ECO:0000256" key="2">
    <source>
        <dbReference type="ARBA" id="ARBA00005025"/>
    </source>
</evidence>
<evidence type="ECO:0000256" key="4">
    <source>
        <dbReference type="ARBA" id="ARBA00013145"/>
    </source>
</evidence>
<evidence type="ECO:0000256" key="6">
    <source>
        <dbReference type="ARBA" id="ARBA00022630"/>
    </source>
</evidence>
<dbReference type="SUPFAM" id="SSF52518">
    <property type="entry name" value="Thiamin diphosphate-binding fold (THDP-binding)"/>
    <property type="match status" value="2"/>
</dbReference>
<feature type="domain" description="Thiamine pyrophosphate enzyme N-terminal TPP-binding" evidence="17">
    <location>
        <begin position="4"/>
        <end position="117"/>
    </location>
</feature>
<keyword evidence="10 14" id="KW-0460">Magnesium</keyword>
<dbReference type="FunFam" id="3.40.50.970:FF:000007">
    <property type="entry name" value="Acetolactate synthase"/>
    <property type="match status" value="1"/>
</dbReference>
<evidence type="ECO:0000256" key="8">
    <source>
        <dbReference type="ARBA" id="ARBA00022723"/>
    </source>
</evidence>
<keyword evidence="8 14" id="KW-0479">Metal-binding</keyword>
<evidence type="ECO:0000256" key="3">
    <source>
        <dbReference type="ARBA" id="ARBA00007812"/>
    </source>
</evidence>
<dbReference type="InterPro" id="IPR011766">
    <property type="entry name" value="TPP_enzyme_TPP-bd"/>
</dbReference>
<accession>A0A7T8BBG1</accession>
<dbReference type="InterPro" id="IPR012846">
    <property type="entry name" value="Acetolactate_synth_lsu"/>
</dbReference>
<keyword evidence="5 14" id="KW-0028">Amino-acid biosynthesis</keyword>
<dbReference type="RefSeq" id="WP_215627836.1">
    <property type="nucleotide sequence ID" value="NZ_CP067089.2"/>
</dbReference>
<evidence type="ECO:0000256" key="13">
    <source>
        <dbReference type="ARBA" id="ARBA00048670"/>
    </source>
</evidence>
<feature type="domain" description="Thiamine pyrophosphate enzyme central" evidence="15">
    <location>
        <begin position="191"/>
        <end position="326"/>
    </location>
</feature>
<comment type="pathway">
    <text evidence="2 14">Amino-acid biosynthesis; L-valine biosynthesis; L-valine from pyruvate: step 1/4.</text>
</comment>
<proteinExistence type="inferred from homology"/>
<dbReference type="InterPro" id="IPR039368">
    <property type="entry name" value="AHAS_TPP"/>
</dbReference>
<evidence type="ECO:0000256" key="11">
    <source>
        <dbReference type="ARBA" id="ARBA00023052"/>
    </source>
</evidence>
<dbReference type="KEGG" id="bhc:JFL75_06350"/>
<dbReference type="Pfam" id="PF02776">
    <property type="entry name" value="TPP_enzyme_N"/>
    <property type="match status" value="1"/>
</dbReference>
<dbReference type="CDD" id="cd02015">
    <property type="entry name" value="TPP_AHAS"/>
    <property type="match status" value="1"/>
</dbReference>
<dbReference type="GO" id="GO:0009097">
    <property type="term" value="P:isoleucine biosynthetic process"/>
    <property type="evidence" value="ECO:0007669"/>
    <property type="project" value="UniProtKB-UniPathway"/>
</dbReference>
<dbReference type="EMBL" id="CP067089">
    <property type="protein sequence ID" value="QQO10532.1"/>
    <property type="molecule type" value="Genomic_DNA"/>
</dbReference>
<keyword evidence="12 14" id="KW-0100">Branched-chain amino acid biosynthesis</keyword>
<evidence type="ECO:0000256" key="1">
    <source>
        <dbReference type="ARBA" id="ARBA00004974"/>
    </source>
</evidence>
<dbReference type="UniPathway" id="UPA00047">
    <property type="reaction ID" value="UER00055"/>
</dbReference>
<dbReference type="PANTHER" id="PTHR18968:SF170">
    <property type="entry name" value="ACETOLACTATE SYNTHASE ISOZYME 1 LARGE SUBUNIT"/>
    <property type="match status" value="1"/>
</dbReference>
<dbReference type="Pfam" id="PF00205">
    <property type="entry name" value="TPP_enzyme_M"/>
    <property type="match status" value="1"/>
</dbReference>
<comment type="similarity">
    <text evidence="3 14">Belongs to the TPP enzyme family.</text>
</comment>
<dbReference type="CDD" id="cd07035">
    <property type="entry name" value="TPP_PYR_POX_like"/>
    <property type="match status" value="1"/>
</dbReference>
<dbReference type="PROSITE" id="PS00187">
    <property type="entry name" value="TPP_ENZYMES"/>
    <property type="match status" value="1"/>
</dbReference>
<dbReference type="NCBIfam" id="TIGR00118">
    <property type="entry name" value="acolac_lg"/>
    <property type="match status" value="1"/>
</dbReference>
<evidence type="ECO:0000256" key="14">
    <source>
        <dbReference type="RuleBase" id="RU003591"/>
    </source>
</evidence>
<keyword evidence="19" id="KW-1185">Reference proteome</keyword>
<comment type="cofactor">
    <cofactor evidence="14">
        <name>thiamine diphosphate</name>
        <dbReference type="ChEBI" id="CHEBI:58937"/>
    </cofactor>
    <text evidence="14">Binds 1 thiamine pyrophosphate per subunit.</text>
</comment>
<evidence type="ECO:0000256" key="9">
    <source>
        <dbReference type="ARBA" id="ARBA00022827"/>
    </source>
</evidence>